<dbReference type="AlphaFoldDB" id="A0A410G5I8"/>
<organism evidence="4 5">
    <name type="scientific">Aequorivita ciconiae</name>
    <dbReference type="NCBI Taxonomy" id="2494375"/>
    <lineage>
        <taxon>Bacteria</taxon>
        <taxon>Pseudomonadati</taxon>
        <taxon>Bacteroidota</taxon>
        <taxon>Flavobacteriia</taxon>
        <taxon>Flavobacteriales</taxon>
        <taxon>Flavobacteriaceae</taxon>
        <taxon>Aequorivita</taxon>
    </lineage>
</organism>
<dbReference type="KEGG" id="aev:EI546_12690"/>
<keyword evidence="5" id="KW-1185">Reference proteome</keyword>
<evidence type="ECO:0000259" key="3">
    <source>
        <dbReference type="Pfam" id="PF18962"/>
    </source>
</evidence>
<feature type="signal peptide" evidence="2">
    <location>
        <begin position="1"/>
        <end position="18"/>
    </location>
</feature>
<dbReference type="Proteomes" id="UP000285517">
    <property type="component" value="Chromosome"/>
</dbReference>
<evidence type="ECO:0000256" key="1">
    <source>
        <dbReference type="ARBA" id="ARBA00022729"/>
    </source>
</evidence>
<dbReference type="OrthoDB" id="1433593at2"/>
<evidence type="ECO:0000313" key="4">
    <source>
        <dbReference type="EMBL" id="QAA82523.1"/>
    </source>
</evidence>
<sequence>MKTILYILVFHLGAISFAQDPQLFENDWYLQNLVIDDIEYLPPNSQAEGLVFFTIDQFSAGNNYCQFGFTGVITYSGENLFSIEDVFAFGPTCGDQEVLNFTDRHFSIYVTYDLIGKNPISYVMTINGSDKLLEVTNPDGDKAFYGNFPLAIGNYTQANFSVYPNPSQDKLFVISSKDLDVLKIQIFNWEGRLLNGQTSFSGKQIAINVSDLSSGIYFLKLFDRNGTVEIVKFIKE</sequence>
<dbReference type="EMBL" id="CP034951">
    <property type="protein sequence ID" value="QAA82523.1"/>
    <property type="molecule type" value="Genomic_DNA"/>
</dbReference>
<name>A0A410G5I8_9FLAO</name>
<dbReference type="InterPro" id="IPR026444">
    <property type="entry name" value="Secre_tail"/>
</dbReference>
<keyword evidence="1 2" id="KW-0732">Signal</keyword>
<reference evidence="4 5" key="1">
    <citation type="submission" date="2019-01" db="EMBL/GenBank/DDBJ databases">
        <title>Complete genome sequencing of Aequorivita sp. H23M31.</title>
        <authorList>
            <person name="Bae J.-W."/>
        </authorList>
    </citation>
    <scope>NUCLEOTIDE SEQUENCE [LARGE SCALE GENOMIC DNA]</scope>
    <source>
        <strain evidence="4 5">H23M31</strain>
    </source>
</reference>
<accession>A0A410G5I8</accession>
<feature type="chain" id="PRO_5019419873" evidence="2">
    <location>
        <begin position="19"/>
        <end position="236"/>
    </location>
</feature>
<evidence type="ECO:0000313" key="5">
    <source>
        <dbReference type="Proteomes" id="UP000285517"/>
    </source>
</evidence>
<proteinExistence type="predicted"/>
<dbReference type="NCBIfam" id="TIGR04183">
    <property type="entry name" value="Por_Secre_tail"/>
    <property type="match status" value="1"/>
</dbReference>
<dbReference type="RefSeq" id="WP_128250888.1">
    <property type="nucleotide sequence ID" value="NZ_CP034951.1"/>
</dbReference>
<feature type="domain" description="Secretion system C-terminal sorting" evidence="3">
    <location>
        <begin position="162"/>
        <end position="233"/>
    </location>
</feature>
<gene>
    <name evidence="4" type="ORF">EI546_12690</name>
</gene>
<protein>
    <submittedName>
        <fullName evidence="4">T9SS type A sorting domain-containing protein</fullName>
    </submittedName>
</protein>
<dbReference type="Pfam" id="PF18962">
    <property type="entry name" value="Por_Secre_tail"/>
    <property type="match status" value="1"/>
</dbReference>
<evidence type="ECO:0000256" key="2">
    <source>
        <dbReference type="SAM" id="SignalP"/>
    </source>
</evidence>